<proteinExistence type="predicted"/>
<dbReference type="Proteomes" id="UP001597205">
    <property type="component" value="Unassembled WGS sequence"/>
</dbReference>
<comment type="caution">
    <text evidence="1">The sequence shown here is derived from an EMBL/GenBank/DDBJ whole genome shotgun (WGS) entry which is preliminary data.</text>
</comment>
<dbReference type="RefSeq" id="WP_380894643.1">
    <property type="nucleotide sequence ID" value="NZ_JBHTKY010000002.1"/>
</dbReference>
<evidence type="ECO:0000313" key="2">
    <source>
        <dbReference type="Proteomes" id="UP001597205"/>
    </source>
</evidence>
<evidence type="ECO:0000313" key="1">
    <source>
        <dbReference type="EMBL" id="MFD1164493.1"/>
    </source>
</evidence>
<dbReference type="InterPro" id="IPR032287">
    <property type="entry name" value="DUF4838"/>
</dbReference>
<protein>
    <submittedName>
        <fullName evidence="1">DUF4838 domain-containing protein</fullName>
    </submittedName>
</protein>
<name>A0ABW3RHG9_9SPHI</name>
<sequence>MAISKEGLNNFDFSVLKIFIASNVDQESQKITNEFVGQINRRKTEKSKLVIARSTTESHLDSGNAIYFEITPEMSSDYEIRNKRGSLSIIAKNKETLKWLGYNLISILGDFHFLENSDLPPSYLNFHTGHFDFHMKYREPHLLPNTDVKITEVLHTHSVDKDWGIWGHNLEKVFVDGVPLNARALTPNGRNNNQLCFSSEETYSAVETFIKNHYGEVEEKRFMIAPNDNKVVCTCASCKKNGNTNESATPAVSNLLNKLAKTFPKHHFFTIAYHTTTEAPKIKMEPNTGVFISTINFPKSVHIDRKNQSVQDFSRLVKQWNNNVNNIYIWDYISNFDDYLSPFPVLARFKNQQKYFHSLGVSGIFLNGSGYDYSPFDDIKTYVLSALMINPSLSVQKLIKSYCNKFYPVTGSVISEYIIGIEQQNISSNNNINVYSSFRNVTTSYLDQDRFLLFYEKLTQLRDKAKDQELKSIDKLLTALSYTRLQMFYHNGNLSNGFFNLVNGNLEVSNKVEPTLNRLKEYQGFEKFEKYKEDGGYLNTYLSEWESLKSKPLISNLIQKTQVREISSGQFLKESVLLSDNIPGFTSDFHQGWLISGESLNIECILKMYSKSSSTIEMKFLINERFRMLQPQKIEIILNGKVMETFSEKDLTQSGNTMLLKKKLKVNNKQKLEVRIYKNSTSTRALIACDEILLY</sequence>
<gene>
    <name evidence="1" type="ORF">ACFQ2C_02630</name>
</gene>
<dbReference type="Pfam" id="PF16126">
    <property type="entry name" value="DUF4838"/>
    <property type="match status" value="1"/>
</dbReference>
<reference evidence="2" key="1">
    <citation type="journal article" date="2019" name="Int. J. Syst. Evol. Microbiol.">
        <title>The Global Catalogue of Microorganisms (GCM) 10K type strain sequencing project: providing services to taxonomists for standard genome sequencing and annotation.</title>
        <authorList>
            <consortium name="The Broad Institute Genomics Platform"/>
            <consortium name="The Broad Institute Genome Sequencing Center for Infectious Disease"/>
            <person name="Wu L."/>
            <person name="Ma J."/>
        </authorList>
    </citation>
    <scope>NUCLEOTIDE SEQUENCE [LARGE SCALE GENOMIC DNA]</scope>
    <source>
        <strain evidence="2">CCUG 52468</strain>
    </source>
</reference>
<dbReference type="EMBL" id="JBHTKY010000002">
    <property type="protein sequence ID" value="MFD1164493.1"/>
    <property type="molecule type" value="Genomic_DNA"/>
</dbReference>
<organism evidence="1 2">
    <name type="scientific">Sphingobacterium daejeonense</name>
    <dbReference type="NCBI Taxonomy" id="371142"/>
    <lineage>
        <taxon>Bacteria</taxon>
        <taxon>Pseudomonadati</taxon>
        <taxon>Bacteroidota</taxon>
        <taxon>Sphingobacteriia</taxon>
        <taxon>Sphingobacteriales</taxon>
        <taxon>Sphingobacteriaceae</taxon>
        <taxon>Sphingobacterium</taxon>
    </lineage>
</organism>
<dbReference type="PANTHER" id="PTHR47406">
    <property type="entry name" value="COAGULATION FACTOR 5/8 TYPE, C-TERMINAL"/>
    <property type="match status" value="1"/>
</dbReference>
<accession>A0ABW3RHG9</accession>
<keyword evidence="2" id="KW-1185">Reference proteome</keyword>
<dbReference type="PANTHER" id="PTHR47406:SF2">
    <property type="entry name" value="ALPHA GLUCURONIDASE N-TERMINAL DOMAIN-CONTAINING PROTEIN"/>
    <property type="match status" value="1"/>
</dbReference>